<dbReference type="EMBL" id="KB706191">
    <property type="protein sequence ID" value="EMR68713.1"/>
    <property type="molecule type" value="Genomic_DNA"/>
</dbReference>
<keyword evidence="4" id="KW-1185">Reference proteome</keyword>
<feature type="transmembrane region" description="Helical" evidence="1">
    <location>
        <begin position="113"/>
        <end position="133"/>
    </location>
</feature>
<dbReference type="STRING" id="1287681.M7SW28"/>
<dbReference type="OMA" id="GWEAKGW"/>
<dbReference type="KEGG" id="ela:UCREL1_4274"/>
<keyword evidence="1" id="KW-0812">Transmembrane</keyword>
<feature type="transmembrane region" description="Helical" evidence="1">
    <location>
        <begin position="218"/>
        <end position="242"/>
    </location>
</feature>
<feature type="transmembrane region" description="Helical" evidence="1">
    <location>
        <begin position="170"/>
        <end position="189"/>
    </location>
</feature>
<dbReference type="GO" id="GO:0032259">
    <property type="term" value="P:methylation"/>
    <property type="evidence" value="ECO:0007669"/>
    <property type="project" value="UniProtKB-KW"/>
</dbReference>
<evidence type="ECO:0000313" key="3">
    <source>
        <dbReference type="EMBL" id="EMR68713.1"/>
    </source>
</evidence>
<dbReference type="HOGENOM" id="CLU_060790_0_0_1"/>
<organism evidence="3 4">
    <name type="scientific">Eutypa lata (strain UCR-EL1)</name>
    <name type="common">Grapevine dieback disease fungus</name>
    <name type="synonym">Eutypa armeniacae</name>
    <dbReference type="NCBI Taxonomy" id="1287681"/>
    <lineage>
        <taxon>Eukaryota</taxon>
        <taxon>Fungi</taxon>
        <taxon>Dikarya</taxon>
        <taxon>Ascomycota</taxon>
        <taxon>Pezizomycotina</taxon>
        <taxon>Sordariomycetes</taxon>
        <taxon>Xylariomycetidae</taxon>
        <taxon>Xylariales</taxon>
        <taxon>Diatrypaceae</taxon>
        <taxon>Eutypa</taxon>
    </lineage>
</organism>
<sequence>MHDPAVGKTVTRIQRYSSYTFSVFAGLHIANTSIIPLIYRSVPYSEPFLVMAREIYQTPVAEPLLVGLPILAHVASGVTLRLVRRKQNLKRYGAAVSHHPNISRRRAWAWPPLSNISASGYLFLGLLAAHVTINRAVPLLVEGDSSNVGLQFVAHGFARVSPVLPQIQGWPSYAALLYFGAGHMVWGWARWFGAAPVPMAWKDEHALPQHIRRRRRRAWWAVQGTAVAVAALWAAGGLGVVAQAGAAGGWLGGIYDSMYNWAWQ</sequence>
<evidence type="ECO:0000259" key="2">
    <source>
        <dbReference type="Pfam" id="PF07950"/>
    </source>
</evidence>
<dbReference type="OrthoDB" id="10259513at2759"/>
<dbReference type="PANTHER" id="PTHR38409">
    <property type="entry name" value="MDM10-COMPLEMENTING PROTEIN 1"/>
    <property type="match status" value="1"/>
</dbReference>
<dbReference type="AlphaFoldDB" id="M7SW28"/>
<accession>M7SW28</accession>
<dbReference type="Pfam" id="PF07950">
    <property type="entry name" value="MCP1_TM"/>
    <property type="match status" value="2"/>
</dbReference>
<feature type="transmembrane region" description="Helical" evidence="1">
    <location>
        <begin position="64"/>
        <end position="83"/>
    </location>
</feature>
<dbReference type="GO" id="GO:0007005">
    <property type="term" value="P:mitochondrion organization"/>
    <property type="evidence" value="ECO:0007669"/>
    <property type="project" value="TreeGrafter"/>
</dbReference>
<dbReference type="Proteomes" id="UP000012174">
    <property type="component" value="Unassembled WGS sequence"/>
</dbReference>
<gene>
    <name evidence="3" type="ORF">UCREL1_4274</name>
</gene>
<dbReference type="InterPro" id="IPR012472">
    <property type="entry name" value="MCP1_TM"/>
</dbReference>
<dbReference type="eggNOG" id="ENOG502SBVX">
    <property type="taxonomic scope" value="Eukaryota"/>
</dbReference>
<name>M7SW28_EUTLA</name>
<keyword evidence="3" id="KW-0489">Methyltransferase</keyword>
<keyword evidence="3" id="KW-0808">Transferase</keyword>
<keyword evidence="1" id="KW-0472">Membrane</keyword>
<evidence type="ECO:0000256" key="1">
    <source>
        <dbReference type="SAM" id="Phobius"/>
    </source>
</evidence>
<keyword evidence="1" id="KW-1133">Transmembrane helix</keyword>
<dbReference type="GO" id="GO:0055088">
    <property type="term" value="P:lipid homeostasis"/>
    <property type="evidence" value="ECO:0007669"/>
    <property type="project" value="InterPro"/>
</dbReference>
<dbReference type="InterPro" id="IPR039960">
    <property type="entry name" value="MCP1"/>
</dbReference>
<proteinExistence type="predicted"/>
<feature type="domain" description="Mitochondrial adapter protein MCP1 transmembrane" evidence="2">
    <location>
        <begin position="126"/>
        <end position="245"/>
    </location>
</feature>
<dbReference type="GO" id="GO:0005741">
    <property type="term" value="C:mitochondrial outer membrane"/>
    <property type="evidence" value="ECO:0007669"/>
    <property type="project" value="TreeGrafter"/>
</dbReference>
<evidence type="ECO:0000313" key="4">
    <source>
        <dbReference type="Proteomes" id="UP000012174"/>
    </source>
</evidence>
<reference evidence="4" key="1">
    <citation type="journal article" date="2013" name="Genome Announc.">
        <title>Draft genome sequence of the grapevine dieback fungus Eutypa lata UCR-EL1.</title>
        <authorList>
            <person name="Blanco-Ulate B."/>
            <person name="Rolshausen P.E."/>
            <person name="Cantu D."/>
        </authorList>
    </citation>
    <scope>NUCLEOTIDE SEQUENCE [LARGE SCALE GENOMIC DNA]</scope>
    <source>
        <strain evidence="4">UCR-EL1</strain>
    </source>
</reference>
<dbReference type="GO" id="GO:0008168">
    <property type="term" value="F:methyltransferase activity"/>
    <property type="evidence" value="ECO:0007669"/>
    <property type="project" value="UniProtKB-KW"/>
</dbReference>
<feature type="domain" description="Mitochondrial adapter protein MCP1 transmembrane" evidence="2">
    <location>
        <begin position="24"/>
        <end position="100"/>
    </location>
</feature>
<feature type="transmembrane region" description="Helical" evidence="1">
    <location>
        <begin position="21"/>
        <end position="39"/>
    </location>
</feature>
<protein>
    <submittedName>
        <fullName evidence="3">Putative-dimethylguanosine trna methyltransferase protein</fullName>
    </submittedName>
</protein>
<dbReference type="PANTHER" id="PTHR38409:SF1">
    <property type="entry name" value="MITOCHONDRIAL ADAPTER PROTEIN MCP1"/>
    <property type="match status" value="1"/>
</dbReference>